<dbReference type="EMBL" id="CP006912">
    <property type="protein sequence ID" value="AHB49955.1"/>
    <property type="molecule type" value="Genomic_DNA"/>
</dbReference>
<name>V5SIQ0_9HYPH</name>
<keyword evidence="2" id="KW-1185">Reference proteome</keyword>
<sequence>MVSRVSDGSCPAAASALPAGAQDLQYDLFTRFFGKPENLSNTIELWDALPKYSFSARMQALLRDASGRLPLYQRAFDYRPAPKAGNPTLTCTLSLQPASLLIDGKRVDFYPSTDEELIEEVLKKIFTDQACGYHDSRRGESWVRFTLHMIRTELARRGRTRSIAEIKQSLEILSKTVVDVAIEGRGAKRAVYTNPILSDLTRVTRLDLAEDPKSMWTARLPALLSASINALSYRQFNYAVLMSLKSPLARWLHKRLSHEYTNAHLTHPYRILYSTIDRDSGLLHNCRTSANLKSIERALDELIAHRVLLATDSARRMDGASIRDVLFTLTPHVDFVSDIKAANARAQEARTTIDGASNRIPISAARALR</sequence>
<dbReference type="HOGENOM" id="CLU_041764_1_0_5"/>
<dbReference type="PATRIC" id="fig|1029756.8.peg.983"/>
<protein>
    <recommendedName>
        <fullName evidence="3">Replication protein</fullName>
    </recommendedName>
</protein>
<evidence type="ECO:0000313" key="2">
    <source>
        <dbReference type="Proteomes" id="UP000018542"/>
    </source>
</evidence>
<reference evidence="1 2" key="1">
    <citation type="journal article" date="2014" name="Genome Announc.">
        <title>Complete Genome Sequence of Hyphomicrobium nitrativorans Strain NL23, a Denitrifying Bacterium Isolated from Biofilm of a Methanol-Fed Denitrification System Treating Seawater at the Montreal Biodome.</title>
        <authorList>
            <person name="Martineau C."/>
            <person name="Villeneuve C."/>
            <person name="Mauffrey F."/>
            <person name="Villemur R."/>
        </authorList>
    </citation>
    <scope>NUCLEOTIDE SEQUENCE [LARGE SCALE GENOMIC DNA]</scope>
    <source>
        <strain evidence="1">NL23</strain>
    </source>
</reference>
<proteinExistence type="predicted"/>
<gene>
    <name evidence="1" type="ORF">W911_04685</name>
</gene>
<dbReference type="Proteomes" id="UP000018542">
    <property type="component" value="Chromosome"/>
</dbReference>
<accession>V5SIQ0</accession>
<dbReference type="AlphaFoldDB" id="V5SIQ0"/>
<dbReference type="OrthoDB" id="7308176at2"/>
<dbReference type="KEGG" id="hni:W911_04685"/>
<dbReference type="RefSeq" id="WP_023786344.1">
    <property type="nucleotide sequence ID" value="NC_022997.1"/>
</dbReference>
<organism evidence="1 2">
    <name type="scientific">Hyphomicrobium nitrativorans NL23</name>
    <dbReference type="NCBI Taxonomy" id="1029756"/>
    <lineage>
        <taxon>Bacteria</taxon>
        <taxon>Pseudomonadati</taxon>
        <taxon>Pseudomonadota</taxon>
        <taxon>Alphaproteobacteria</taxon>
        <taxon>Hyphomicrobiales</taxon>
        <taxon>Hyphomicrobiaceae</taxon>
        <taxon>Hyphomicrobium</taxon>
    </lineage>
</organism>
<evidence type="ECO:0008006" key="3">
    <source>
        <dbReference type="Google" id="ProtNLM"/>
    </source>
</evidence>
<dbReference type="STRING" id="1029756.W911_04685"/>
<evidence type="ECO:0000313" key="1">
    <source>
        <dbReference type="EMBL" id="AHB49955.1"/>
    </source>
</evidence>